<protein>
    <submittedName>
        <fullName evidence="1">Uncharacterized protein</fullName>
    </submittedName>
</protein>
<evidence type="ECO:0000313" key="2">
    <source>
        <dbReference type="Proteomes" id="UP000522163"/>
    </source>
</evidence>
<dbReference type="Proteomes" id="UP000522163">
    <property type="component" value="Unassembled WGS sequence"/>
</dbReference>
<accession>A0A7W9W0T1</accession>
<evidence type="ECO:0000313" key="1">
    <source>
        <dbReference type="EMBL" id="MBB6040160.1"/>
    </source>
</evidence>
<dbReference type="EMBL" id="JACHHH010000001">
    <property type="protein sequence ID" value="MBB6040160.1"/>
    <property type="molecule type" value="Genomic_DNA"/>
</dbReference>
<dbReference type="GeneID" id="85013695"/>
<gene>
    <name evidence="1" type="ORF">HNQ46_000121</name>
</gene>
<name>A0A7W9W0T1_9FIRM</name>
<comment type="caution">
    <text evidence="1">The sequence shown here is derived from an EMBL/GenBank/DDBJ whole genome shotgun (WGS) entry which is preliminary data.</text>
</comment>
<dbReference type="RefSeq" id="WP_183681584.1">
    <property type="nucleotide sequence ID" value="NZ_JACHHH010000001.1"/>
</dbReference>
<organism evidence="1 2">
    <name type="scientific">Oribacterium sinus</name>
    <dbReference type="NCBI Taxonomy" id="237576"/>
    <lineage>
        <taxon>Bacteria</taxon>
        <taxon>Bacillati</taxon>
        <taxon>Bacillota</taxon>
        <taxon>Clostridia</taxon>
        <taxon>Lachnospirales</taxon>
        <taxon>Lachnospiraceae</taxon>
        <taxon>Oribacterium</taxon>
    </lineage>
</organism>
<reference evidence="1 2" key="1">
    <citation type="submission" date="2020-08" db="EMBL/GenBank/DDBJ databases">
        <title>Genomic Encyclopedia of Type Strains, Phase IV (KMG-IV): sequencing the most valuable type-strain genomes for metagenomic binning, comparative biology and taxonomic classification.</title>
        <authorList>
            <person name="Goeker M."/>
        </authorList>
    </citation>
    <scope>NUCLEOTIDE SEQUENCE [LARGE SCALE GENOMIC DNA]</scope>
    <source>
        <strain evidence="1 2">DSM 17245</strain>
    </source>
</reference>
<dbReference type="AlphaFoldDB" id="A0A7W9W0T1"/>
<proteinExistence type="predicted"/>
<sequence>MEAGLKAQERGEYFHPAANEAIDRMSDGVAGRLQLKSLIENGKLAGEISVNYLKNIRDVG</sequence>